<dbReference type="EMBL" id="CM037157">
    <property type="protein sequence ID" value="KAH7848965.1"/>
    <property type="molecule type" value="Genomic_DNA"/>
</dbReference>
<evidence type="ECO:0000313" key="1">
    <source>
        <dbReference type="EMBL" id="KAH7848965.1"/>
    </source>
</evidence>
<keyword evidence="2" id="KW-1185">Reference proteome</keyword>
<comment type="caution">
    <text evidence="1">The sequence shown here is derived from an EMBL/GenBank/DDBJ whole genome shotgun (WGS) entry which is preliminary data.</text>
</comment>
<proteinExistence type="predicted"/>
<protein>
    <submittedName>
        <fullName evidence="1">Uncharacterized protein</fullName>
    </submittedName>
</protein>
<evidence type="ECO:0000313" key="2">
    <source>
        <dbReference type="Proteomes" id="UP000828048"/>
    </source>
</evidence>
<organism evidence="1 2">
    <name type="scientific">Vaccinium darrowii</name>
    <dbReference type="NCBI Taxonomy" id="229202"/>
    <lineage>
        <taxon>Eukaryota</taxon>
        <taxon>Viridiplantae</taxon>
        <taxon>Streptophyta</taxon>
        <taxon>Embryophyta</taxon>
        <taxon>Tracheophyta</taxon>
        <taxon>Spermatophyta</taxon>
        <taxon>Magnoliopsida</taxon>
        <taxon>eudicotyledons</taxon>
        <taxon>Gunneridae</taxon>
        <taxon>Pentapetalae</taxon>
        <taxon>asterids</taxon>
        <taxon>Ericales</taxon>
        <taxon>Ericaceae</taxon>
        <taxon>Vaccinioideae</taxon>
        <taxon>Vaccinieae</taxon>
        <taxon>Vaccinium</taxon>
    </lineage>
</organism>
<reference evidence="1 2" key="1">
    <citation type="journal article" date="2021" name="Hortic Res">
        <title>High-quality reference genome and annotation aids understanding of berry development for evergreen blueberry (Vaccinium darrowii).</title>
        <authorList>
            <person name="Yu J."/>
            <person name="Hulse-Kemp A.M."/>
            <person name="Babiker E."/>
            <person name="Staton M."/>
        </authorList>
    </citation>
    <scope>NUCLEOTIDE SEQUENCE [LARGE SCALE GENOMIC DNA]</scope>
    <source>
        <strain evidence="2">cv. NJ 8807/NJ 8810</strain>
        <tissue evidence="1">Young leaf</tissue>
    </source>
</reference>
<dbReference type="Proteomes" id="UP000828048">
    <property type="component" value="Chromosome 7"/>
</dbReference>
<sequence>MLAQSPETATHPTGNTSENLTTEEEDHLVRSTKKVKNDHDYSANMVEDTTTADPPHIQDTIMCNSEVNQRSHNSVSPEMDTTLPPPKPLSFKQVQIASRGKEIPFSDDVESLPLDEDFTEEEENFDEEEEVDGVPVVKLPQSLLAYSRQPWKNAVIVKPIGYPIGYKSLCTKIKSVWDLQGDFSALEIGLGFVVFKFDMASDRTHVLTAGPWIINDQYITVREWEPRFKPDEAEEIQTAVWIRFPNFPLEYYYEKNIFRIARRLGRPIRADSTTVETDRGRYARVCVEIDLSKPVKSRVLIEGKIYRVEYEHIPIMCFGCGRVGHRRDQCTWSNKPNPSPGDDAPQPPVTASGATAEETTTINAVAQTPVYGHWTLVQRKPRRPNTGKRFTDRPHLAQNSKNPGLNSQKSDGRNNRFSLLNWFDASTSNSKRPNPSNKASVETKNSQSVWTKVKNGHGPKNQALDKSSPYSANPSFTSTPNPSANSNLHIPDPIICDPKLSSPLNHITTSQSASPLPSPQPSLHLVPDGNRDIPPPSSSDLHPDQTRGRRRSDSESRMVDVESKDGGDGSRVQRSRSPILRSGSGESEGNSTRPAGSHEDGRME</sequence>
<name>A0ACB7Y5W5_9ERIC</name>
<accession>A0ACB7Y5W5</accession>
<gene>
    <name evidence="1" type="ORF">Vadar_010951</name>
</gene>